<reference evidence="4 5" key="1">
    <citation type="journal article" date="2019" name="Emerg. Microbes Infect.">
        <title>Comprehensive subspecies identification of 175 nontuberculous mycobacteria species based on 7547 genomic profiles.</title>
        <authorList>
            <person name="Matsumoto Y."/>
            <person name="Kinjo T."/>
            <person name="Motooka D."/>
            <person name="Nabeya D."/>
            <person name="Jung N."/>
            <person name="Uechi K."/>
            <person name="Horii T."/>
            <person name="Iida T."/>
            <person name="Fujita J."/>
            <person name="Nakamura S."/>
        </authorList>
    </citation>
    <scope>NUCLEOTIDE SEQUENCE [LARGE SCALE GENOMIC DNA]</scope>
    <source>
        <strain evidence="4 5">JCM 17322</strain>
    </source>
</reference>
<evidence type="ECO:0000313" key="4">
    <source>
        <dbReference type="EMBL" id="GFG76182.1"/>
    </source>
</evidence>
<dbReference type="Proteomes" id="UP000465361">
    <property type="component" value="Unassembled WGS sequence"/>
</dbReference>
<evidence type="ECO:0000313" key="5">
    <source>
        <dbReference type="Proteomes" id="UP000465361"/>
    </source>
</evidence>
<organism evidence="4 5">
    <name type="scientific">Mycobacterium botniense</name>
    <dbReference type="NCBI Taxonomy" id="84962"/>
    <lineage>
        <taxon>Bacteria</taxon>
        <taxon>Bacillati</taxon>
        <taxon>Actinomycetota</taxon>
        <taxon>Actinomycetes</taxon>
        <taxon>Mycobacteriales</taxon>
        <taxon>Mycobacteriaceae</taxon>
        <taxon>Mycobacterium</taxon>
    </lineage>
</organism>
<keyword evidence="5" id="KW-1185">Reference proteome</keyword>
<dbReference type="InterPro" id="IPR038332">
    <property type="entry name" value="PPE_sf"/>
</dbReference>
<dbReference type="Pfam" id="PF00823">
    <property type="entry name" value="PPE"/>
    <property type="match status" value="1"/>
</dbReference>
<dbReference type="Gene3D" id="1.20.1260.20">
    <property type="entry name" value="PPE superfamily"/>
    <property type="match status" value="1"/>
</dbReference>
<accession>A0A7I9Y276</accession>
<proteinExistence type="inferred from homology"/>
<dbReference type="PANTHER" id="PTHR46766">
    <property type="entry name" value="GLUTAMINE-RICH PROTEIN 2"/>
    <property type="match status" value="1"/>
</dbReference>
<feature type="domain" description="PPE" evidence="2">
    <location>
        <begin position="2"/>
        <end position="148"/>
    </location>
</feature>
<name>A0A7I9Y276_9MYCO</name>
<feature type="domain" description="PPE family C-terminal" evidence="3">
    <location>
        <begin position="324"/>
        <end position="404"/>
    </location>
</feature>
<dbReference type="InterPro" id="IPR022171">
    <property type="entry name" value="PPE_C"/>
</dbReference>
<dbReference type="PANTHER" id="PTHR46766:SF1">
    <property type="entry name" value="GLUTAMINE-RICH PROTEIN 2"/>
    <property type="match status" value="1"/>
</dbReference>
<gene>
    <name evidence="4" type="primary">PPE32_3</name>
    <name evidence="4" type="ORF">MBOT_35470</name>
</gene>
<sequence>MMYSGPGSGPMMAAAAAWDSLAADLTAVANSYQSVIAGLTGAWQGPSSASMTGAAQAYLSWLTGTAAQAEQAAAQAKAAGTAFETAFAATVPPPVIAANRAQLAALIATNFFGQNAAAIAATEAQYAEMWAQDVAMMTSYALSSAEATILQAFSAAPQVASGALSALQAAVSQAVGAASQAAGASNILGSLPQLVPTALTQLATPTAAAVESTGGSSFLSTVLTDLGLGSLASAISSSGLGSVLSGVPTTALMLPIYVAYYGAMMSTIPARMFMSAGSSMGAMSNMSGISGTLLNSVGQLVDGKFQAIVASVGNQLKSWGSAVTAQLAHATSVGGLSVPQAWSAAAPAMTRAAPVLPNASVATPALAPQASSMPGGPFGQALMGALSGRGLGSIAAKAPKVVPRSPAGG</sequence>
<dbReference type="GO" id="GO:0052572">
    <property type="term" value="P:response to host immune response"/>
    <property type="evidence" value="ECO:0007669"/>
    <property type="project" value="TreeGrafter"/>
</dbReference>
<dbReference type="InterPro" id="IPR000030">
    <property type="entry name" value="PPE_dom"/>
</dbReference>
<comment type="similarity">
    <text evidence="1">Belongs to the mycobacterial PPE family.</text>
</comment>
<evidence type="ECO:0000259" key="2">
    <source>
        <dbReference type="Pfam" id="PF00823"/>
    </source>
</evidence>
<evidence type="ECO:0000259" key="3">
    <source>
        <dbReference type="Pfam" id="PF12484"/>
    </source>
</evidence>
<dbReference type="SUPFAM" id="SSF140459">
    <property type="entry name" value="PE/PPE dimer-like"/>
    <property type="match status" value="1"/>
</dbReference>
<dbReference type="AlphaFoldDB" id="A0A7I9Y276"/>
<dbReference type="EMBL" id="BLKW01000004">
    <property type="protein sequence ID" value="GFG76182.1"/>
    <property type="molecule type" value="Genomic_DNA"/>
</dbReference>
<dbReference type="Pfam" id="PF12484">
    <property type="entry name" value="PPE-SVP"/>
    <property type="match status" value="1"/>
</dbReference>
<comment type="caution">
    <text evidence="4">The sequence shown here is derived from an EMBL/GenBank/DDBJ whole genome shotgun (WGS) entry which is preliminary data.</text>
</comment>
<protein>
    <submittedName>
        <fullName evidence="4">Putative PPE family protein PPE32</fullName>
    </submittedName>
</protein>
<evidence type="ECO:0000256" key="1">
    <source>
        <dbReference type="ARBA" id="ARBA00010652"/>
    </source>
</evidence>